<name>B2IG45_BEII9</name>
<keyword evidence="3 7" id="KW-0012">Acyltransferase</keyword>
<dbReference type="PANTHER" id="PTHR10434">
    <property type="entry name" value="1-ACYL-SN-GLYCEROL-3-PHOSPHATE ACYLTRANSFERASE"/>
    <property type="match status" value="1"/>
</dbReference>
<protein>
    <submittedName>
        <fullName evidence="7">Phospholipid/glycerol acyltransferase</fullName>
    </submittedName>
</protein>
<dbReference type="PANTHER" id="PTHR10434:SF40">
    <property type="entry name" value="1-ACYL-SN-GLYCEROL-3-PHOSPHATE ACYLTRANSFERASE"/>
    <property type="match status" value="1"/>
</dbReference>
<dbReference type="eggNOG" id="COG0204">
    <property type="taxonomic scope" value="Bacteria"/>
</dbReference>
<dbReference type="InterPro" id="IPR002123">
    <property type="entry name" value="Plipid/glycerol_acylTrfase"/>
</dbReference>
<evidence type="ECO:0000313" key="7">
    <source>
        <dbReference type="EMBL" id="ACB97119.1"/>
    </source>
</evidence>
<dbReference type="OrthoDB" id="5290997at2"/>
<gene>
    <name evidence="7" type="ordered locus">Bind_3562</name>
</gene>
<dbReference type="Pfam" id="PF01553">
    <property type="entry name" value="Acyltransferase"/>
    <property type="match status" value="1"/>
</dbReference>
<keyword evidence="8" id="KW-1185">Reference proteome</keyword>
<feature type="region of interest" description="Disordered" evidence="4">
    <location>
        <begin position="237"/>
        <end position="264"/>
    </location>
</feature>
<dbReference type="AlphaFoldDB" id="B2IG45"/>
<dbReference type="HOGENOM" id="CLU_027938_5_1_5"/>
<evidence type="ECO:0000256" key="4">
    <source>
        <dbReference type="SAM" id="MobiDB-lite"/>
    </source>
</evidence>
<dbReference type="GO" id="GO:0006654">
    <property type="term" value="P:phosphatidic acid biosynthetic process"/>
    <property type="evidence" value="ECO:0007669"/>
    <property type="project" value="TreeGrafter"/>
</dbReference>
<evidence type="ECO:0000256" key="5">
    <source>
        <dbReference type="SAM" id="Phobius"/>
    </source>
</evidence>
<evidence type="ECO:0000256" key="2">
    <source>
        <dbReference type="ARBA" id="ARBA00022679"/>
    </source>
</evidence>
<feature type="transmembrane region" description="Helical" evidence="5">
    <location>
        <begin position="7"/>
        <end position="25"/>
    </location>
</feature>
<dbReference type="CDD" id="cd07989">
    <property type="entry name" value="LPLAT_AGPAT-like"/>
    <property type="match status" value="1"/>
</dbReference>
<keyword evidence="2 7" id="KW-0808">Transferase</keyword>
<dbReference type="KEGG" id="bid:Bind_3562"/>
<dbReference type="STRING" id="395963.Bind_3562"/>
<reference evidence="7 8" key="2">
    <citation type="journal article" date="2010" name="J. Bacteriol.">
        <title>Complete genome sequence of Beijerinckia indica subsp. indica.</title>
        <authorList>
            <person name="Tamas I."/>
            <person name="Dedysh S.N."/>
            <person name="Liesack W."/>
            <person name="Stott M.B."/>
            <person name="Alam M."/>
            <person name="Murrell J.C."/>
            <person name="Dunfield P.F."/>
        </authorList>
    </citation>
    <scope>NUCLEOTIDE SEQUENCE [LARGE SCALE GENOMIC DNA]</scope>
    <source>
        <strain evidence="8">ATCC 9039 / DSM 1715 / NCIMB 8712</strain>
    </source>
</reference>
<evidence type="ECO:0000256" key="3">
    <source>
        <dbReference type="ARBA" id="ARBA00023315"/>
    </source>
</evidence>
<proteinExistence type="predicted"/>
<keyword evidence="5" id="KW-0812">Transmembrane</keyword>
<accession>B2IG45</accession>
<evidence type="ECO:0000259" key="6">
    <source>
        <dbReference type="SMART" id="SM00563"/>
    </source>
</evidence>
<dbReference type="SUPFAM" id="SSF69593">
    <property type="entry name" value="Glycerol-3-phosphate (1)-acyltransferase"/>
    <property type="match status" value="1"/>
</dbReference>
<comment type="pathway">
    <text evidence="1">Lipid metabolism.</text>
</comment>
<dbReference type="SMART" id="SM00563">
    <property type="entry name" value="PlsC"/>
    <property type="match status" value="1"/>
</dbReference>
<dbReference type="EMBL" id="CP001016">
    <property type="protein sequence ID" value="ACB97119.1"/>
    <property type="molecule type" value="Genomic_DNA"/>
</dbReference>
<dbReference type="GO" id="GO:0003841">
    <property type="term" value="F:1-acylglycerol-3-phosphate O-acyltransferase activity"/>
    <property type="evidence" value="ECO:0007669"/>
    <property type="project" value="TreeGrafter"/>
</dbReference>
<dbReference type="RefSeq" id="WP_012386467.1">
    <property type="nucleotide sequence ID" value="NC_010581.1"/>
</dbReference>
<reference evidence="8" key="1">
    <citation type="submission" date="2008-03" db="EMBL/GenBank/DDBJ databases">
        <title>Complete sequence of chromosome of Beijerinckia indica subsp. indica ATCC 9039.</title>
        <authorList>
            <consortium name="US DOE Joint Genome Institute"/>
            <person name="Copeland A."/>
            <person name="Lucas S."/>
            <person name="Lapidus A."/>
            <person name="Glavina del Rio T."/>
            <person name="Dalin E."/>
            <person name="Tice H."/>
            <person name="Bruce D."/>
            <person name="Goodwin L."/>
            <person name="Pitluck S."/>
            <person name="LaButti K."/>
            <person name="Schmutz J."/>
            <person name="Larimer F."/>
            <person name="Land M."/>
            <person name="Hauser L."/>
            <person name="Kyrpides N."/>
            <person name="Mikhailova N."/>
            <person name="Dunfield P.F."/>
            <person name="Dedysh S.N."/>
            <person name="Liesack W."/>
            <person name="Saw J.H."/>
            <person name="Alam M."/>
            <person name="Chen Y."/>
            <person name="Murrell J.C."/>
            <person name="Richardson P."/>
        </authorList>
    </citation>
    <scope>NUCLEOTIDE SEQUENCE [LARGE SCALE GENOMIC DNA]</scope>
    <source>
        <strain evidence="8">ATCC 9039 / DSM 1715 / NCIMB 8712</strain>
    </source>
</reference>
<sequence length="264" mass="29730">MILVRSVIFNIIFYLALVALSLTGLPCLLQDRLAAQNLGRRWGRVSRWLLEKICRTKVEFRGLDHIPQGACIIASKHQSLLETMMLPLHSKDFSYILKRELMFLPFFGWYLRKAGQIGINRAKGSAALTDLTRQASKVLAEGRQIFIFPEGTRRPPGAAPNYKAGVAFLYAASNVPCVPVAVNTGLFWPRRRFLRRPGTVVIEYLEPIEPGLEKRAFMQLLETRIETATNRLMEEAMRNDPTVRQGLVSNAPDVPQEPVSKLAG</sequence>
<dbReference type="Proteomes" id="UP000001695">
    <property type="component" value="Chromosome"/>
</dbReference>
<feature type="domain" description="Phospholipid/glycerol acyltransferase" evidence="6">
    <location>
        <begin position="71"/>
        <end position="185"/>
    </location>
</feature>
<keyword evidence="5" id="KW-1133">Transmembrane helix</keyword>
<evidence type="ECO:0000256" key="1">
    <source>
        <dbReference type="ARBA" id="ARBA00005189"/>
    </source>
</evidence>
<evidence type="ECO:0000313" key="8">
    <source>
        <dbReference type="Proteomes" id="UP000001695"/>
    </source>
</evidence>
<organism evidence="7 8">
    <name type="scientific">Beijerinckia indica subsp. indica (strain ATCC 9039 / DSM 1715 / NCIMB 8712)</name>
    <dbReference type="NCBI Taxonomy" id="395963"/>
    <lineage>
        <taxon>Bacteria</taxon>
        <taxon>Pseudomonadati</taxon>
        <taxon>Pseudomonadota</taxon>
        <taxon>Alphaproteobacteria</taxon>
        <taxon>Hyphomicrobiales</taxon>
        <taxon>Beijerinckiaceae</taxon>
        <taxon>Beijerinckia</taxon>
    </lineage>
</organism>
<keyword evidence="5" id="KW-0472">Membrane</keyword>